<proteinExistence type="inferred from homology"/>
<dbReference type="PROSITE" id="PS51371">
    <property type="entry name" value="CBS"/>
    <property type="match status" value="2"/>
</dbReference>
<dbReference type="CDD" id="cd04590">
    <property type="entry name" value="CBS_pair_CorC_HlyC_assoc"/>
    <property type="match status" value="1"/>
</dbReference>
<dbReference type="Proteomes" id="UP000076577">
    <property type="component" value="Unassembled WGS sequence"/>
</dbReference>
<evidence type="ECO:0000256" key="5">
    <source>
        <dbReference type="SAM" id="MobiDB-lite"/>
    </source>
</evidence>
<dbReference type="PANTHER" id="PTHR22777:SF27">
    <property type="entry name" value="MAGNESIUM AND COBALT EFFLUX PROTEIN CORC"/>
    <property type="match status" value="1"/>
</dbReference>
<dbReference type="SMART" id="SM00116">
    <property type="entry name" value="CBS"/>
    <property type="match status" value="2"/>
</dbReference>
<comment type="caution">
    <text evidence="7">The sequence shown here is derived from an EMBL/GenBank/DDBJ whole genome shotgun (WGS) entry which is preliminary data.</text>
</comment>
<evidence type="ECO:0000256" key="4">
    <source>
        <dbReference type="PROSITE-ProRule" id="PRU00703"/>
    </source>
</evidence>
<feature type="region of interest" description="Disordered" evidence="5">
    <location>
        <begin position="1"/>
        <end position="45"/>
    </location>
</feature>
<reference evidence="7 8" key="1">
    <citation type="journal article" date="2016" name="Front. Microbiol.">
        <title>Comparative Genomic Analysis Reveals a Diverse Repertoire of Genes Involved in Prokaryote-Eukaryote Interactions within the Pseudovibrio Genus.</title>
        <authorList>
            <person name="Romano S."/>
            <person name="Fernandez-Guerra A."/>
            <person name="Reen F.J."/>
            <person name="Glockner F.O."/>
            <person name="Crowley S.P."/>
            <person name="O'Sullivan O."/>
            <person name="Cotter P.D."/>
            <person name="Adams C."/>
            <person name="Dobson A.D."/>
            <person name="O'Gara F."/>
        </authorList>
    </citation>
    <scope>NUCLEOTIDE SEQUENCE [LARGE SCALE GENOMIC DNA]</scope>
    <source>
        <strain evidence="7 8">Ad2</strain>
    </source>
</reference>
<keyword evidence="2" id="KW-0677">Repeat</keyword>
<dbReference type="Gene3D" id="3.30.465.10">
    <property type="match status" value="1"/>
</dbReference>
<dbReference type="InterPro" id="IPR036318">
    <property type="entry name" value="FAD-bd_PCMH-like_sf"/>
</dbReference>
<accession>A0A165Z872</accession>
<dbReference type="PATRIC" id="fig|989403.3.peg.2002"/>
<dbReference type="InterPro" id="IPR005170">
    <property type="entry name" value="Transptr-assoc_dom"/>
</dbReference>
<dbReference type="SMART" id="SM01091">
    <property type="entry name" value="CorC_HlyC"/>
    <property type="match status" value="1"/>
</dbReference>
<evidence type="ECO:0000313" key="7">
    <source>
        <dbReference type="EMBL" id="KZL19592.1"/>
    </source>
</evidence>
<dbReference type="RefSeq" id="WP_068005125.1">
    <property type="nucleotide sequence ID" value="NZ_FOFM01000002.1"/>
</dbReference>
<dbReference type="Pfam" id="PF03471">
    <property type="entry name" value="CorC_HlyC"/>
    <property type="match status" value="1"/>
</dbReference>
<keyword evidence="8" id="KW-1185">Reference proteome</keyword>
<dbReference type="InterPro" id="IPR000644">
    <property type="entry name" value="CBS_dom"/>
</dbReference>
<evidence type="ECO:0000256" key="1">
    <source>
        <dbReference type="ARBA" id="ARBA00006446"/>
    </source>
</evidence>
<evidence type="ECO:0000259" key="6">
    <source>
        <dbReference type="PROSITE" id="PS51371"/>
    </source>
</evidence>
<organism evidence="7 8">
    <name type="scientific">Pseudovibrio axinellae</name>
    <dbReference type="NCBI Taxonomy" id="989403"/>
    <lineage>
        <taxon>Bacteria</taxon>
        <taxon>Pseudomonadati</taxon>
        <taxon>Pseudomonadota</taxon>
        <taxon>Alphaproteobacteria</taxon>
        <taxon>Hyphomicrobiales</taxon>
        <taxon>Stappiaceae</taxon>
        <taxon>Pseudovibrio</taxon>
    </lineage>
</organism>
<sequence>MNPEPRSTEGASTPVQAETAETAEPASSTGTDFAEDTSEPQTMRPGIWTRLKPKLNLFRAVRRSAAVSLRENLEDELARGGEGADAAFTMDERELLTNILKMRESRVEDVMIPRADIEAVEDTTTIGEVMALFQASGHSRMPVYHDNLDDPRGMVHIKDLMSYFVELAVKAKQNDLPVTIVNLEKTSAEKSAEEKALLDLSCVDLSTPLNATGLIRPLHFVPPSMSSSDLMKKMQVTRVQMALVIDEYGGTDGLVSLEDIVETVVGDIEDEHDKDEEELIVTESPGIWVVDPRIDLEDLQEELGADFKVGEEQTEEVDTLGGLLFSILDRVPVRGELIIDKSLPAFEFEVLDADLRRIKRLRILKRRVDQRTAVQRMRPRRPEAAE</sequence>
<dbReference type="STRING" id="989403.SAMN05421798_102432"/>
<comment type="similarity">
    <text evidence="1">Belongs to the UPF0053 family. Hemolysin C subfamily.</text>
</comment>
<dbReference type="PANTHER" id="PTHR22777">
    <property type="entry name" value="HEMOLYSIN-RELATED"/>
    <property type="match status" value="1"/>
</dbReference>
<keyword evidence="3 4" id="KW-0129">CBS domain</keyword>
<dbReference type="InterPro" id="IPR044751">
    <property type="entry name" value="Ion_transp-like_CBS"/>
</dbReference>
<feature type="domain" description="CBS" evidence="6">
    <location>
        <begin position="111"/>
        <end position="176"/>
    </location>
</feature>
<protein>
    <submittedName>
        <fullName evidence="7">Hemolysin C</fullName>
    </submittedName>
</protein>
<dbReference type="AlphaFoldDB" id="A0A165Z872"/>
<dbReference type="SUPFAM" id="SSF54631">
    <property type="entry name" value="CBS-domain pair"/>
    <property type="match status" value="1"/>
</dbReference>
<feature type="domain" description="CBS" evidence="6">
    <location>
        <begin position="214"/>
        <end position="271"/>
    </location>
</feature>
<dbReference type="InterPro" id="IPR046342">
    <property type="entry name" value="CBS_dom_sf"/>
</dbReference>
<dbReference type="Gene3D" id="3.10.580.10">
    <property type="entry name" value="CBS-domain"/>
    <property type="match status" value="1"/>
</dbReference>
<evidence type="ECO:0000313" key="8">
    <source>
        <dbReference type="Proteomes" id="UP000076577"/>
    </source>
</evidence>
<dbReference type="FunFam" id="3.10.580.10:FF:000002">
    <property type="entry name" value="Magnesium/cobalt efflux protein CorC"/>
    <property type="match status" value="1"/>
</dbReference>
<gene>
    <name evidence="7" type="primary">tlyC</name>
    <name evidence="7" type="ORF">PsAD2_01871</name>
</gene>
<dbReference type="SUPFAM" id="SSF56176">
    <property type="entry name" value="FAD-binding/transporter-associated domain-like"/>
    <property type="match status" value="1"/>
</dbReference>
<dbReference type="InterPro" id="IPR016169">
    <property type="entry name" value="FAD-bd_PCMH_sub2"/>
</dbReference>
<evidence type="ECO:0000256" key="3">
    <source>
        <dbReference type="ARBA" id="ARBA00023122"/>
    </source>
</evidence>
<dbReference type="EMBL" id="LMCB01000013">
    <property type="protein sequence ID" value="KZL19592.1"/>
    <property type="molecule type" value="Genomic_DNA"/>
</dbReference>
<evidence type="ECO:0000256" key="2">
    <source>
        <dbReference type="ARBA" id="ARBA00022737"/>
    </source>
</evidence>
<dbReference type="Pfam" id="PF00571">
    <property type="entry name" value="CBS"/>
    <property type="match status" value="2"/>
</dbReference>
<name>A0A165Z872_9HYPH</name>
<dbReference type="GO" id="GO:0050660">
    <property type="term" value="F:flavin adenine dinucleotide binding"/>
    <property type="evidence" value="ECO:0007669"/>
    <property type="project" value="InterPro"/>
</dbReference>
<dbReference type="OrthoDB" id="9797674at2"/>
<dbReference type="GO" id="GO:0005886">
    <property type="term" value="C:plasma membrane"/>
    <property type="evidence" value="ECO:0007669"/>
    <property type="project" value="TreeGrafter"/>
</dbReference>
<dbReference type="Gene3D" id="3.90.1280.20">
    <property type="match status" value="1"/>
</dbReference>
<feature type="compositionally biased region" description="Low complexity" evidence="5">
    <location>
        <begin position="17"/>
        <end position="31"/>
    </location>
</feature>